<comment type="caution">
    <text evidence="2">The sequence shown here is derived from an EMBL/GenBank/DDBJ whole genome shotgun (WGS) entry which is preliminary data.</text>
</comment>
<name>A0AAD4QU48_9BILA</name>
<organism evidence="2 3">
    <name type="scientific">Ditylenchus destructor</name>
    <dbReference type="NCBI Taxonomy" id="166010"/>
    <lineage>
        <taxon>Eukaryota</taxon>
        <taxon>Metazoa</taxon>
        <taxon>Ecdysozoa</taxon>
        <taxon>Nematoda</taxon>
        <taxon>Chromadorea</taxon>
        <taxon>Rhabditida</taxon>
        <taxon>Tylenchina</taxon>
        <taxon>Tylenchomorpha</taxon>
        <taxon>Sphaerularioidea</taxon>
        <taxon>Anguinidae</taxon>
        <taxon>Anguininae</taxon>
        <taxon>Ditylenchus</taxon>
    </lineage>
</organism>
<protein>
    <submittedName>
        <fullName evidence="2">Uncharacterized protein</fullName>
    </submittedName>
</protein>
<evidence type="ECO:0000313" key="2">
    <source>
        <dbReference type="EMBL" id="KAI1701123.1"/>
    </source>
</evidence>
<proteinExistence type="predicted"/>
<evidence type="ECO:0000313" key="3">
    <source>
        <dbReference type="Proteomes" id="UP001201812"/>
    </source>
</evidence>
<reference evidence="2" key="1">
    <citation type="submission" date="2022-01" db="EMBL/GenBank/DDBJ databases">
        <title>Genome Sequence Resource for Two Populations of Ditylenchus destructor, the Migratory Endoparasitic Phytonematode.</title>
        <authorList>
            <person name="Zhang H."/>
            <person name="Lin R."/>
            <person name="Xie B."/>
        </authorList>
    </citation>
    <scope>NUCLEOTIDE SEQUENCE</scope>
    <source>
        <strain evidence="2">BazhouSP</strain>
    </source>
</reference>
<feature type="compositionally biased region" description="Basic residues" evidence="1">
    <location>
        <begin position="33"/>
        <end position="49"/>
    </location>
</feature>
<feature type="region of interest" description="Disordered" evidence="1">
    <location>
        <begin position="103"/>
        <end position="131"/>
    </location>
</feature>
<dbReference type="EMBL" id="JAKKPZ010000126">
    <property type="protein sequence ID" value="KAI1701123.1"/>
    <property type="molecule type" value="Genomic_DNA"/>
</dbReference>
<dbReference type="Proteomes" id="UP001201812">
    <property type="component" value="Unassembled WGS sequence"/>
</dbReference>
<sequence>MVERELFGRLGSSSLRAPPSADAPAASAADHPRLRRGPRPKSRIFRISGSHKSRYSQILSARPVPIVLSRREEAIDVSHARIRAPIRKLVLLKVTECALEGLDKKGHPRASPRATHGNTRGSKIRNQHKNY</sequence>
<feature type="compositionally biased region" description="Low complexity" evidence="1">
    <location>
        <begin position="12"/>
        <end position="29"/>
    </location>
</feature>
<feature type="compositionally biased region" description="Basic residues" evidence="1">
    <location>
        <begin position="122"/>
        <end position="131"/>
    </location>
</feature>
<keyword evidence="3" id="KW-1185">Reference proteome</keyword>
<dbReference type="AlphaFoldDB" id="A0AAD4QU48"/>
<evidence type="ECO:0000256" key="1">
    <source>
        <dbReference type="SAM" id="MobiDB-lite"/>
    </source>
</evidence>
<gene>
    <name evidence="2" type="ORF">DdX_16278</name>
</gene>
<feature type="region of interest" description="Disordered" evidence="1">
    <location>
        <begin position="1"/>
        <end position="49"/>
    </location>
</feature>
<accession>A0AAD4QU48</accession>